<comment type="subcellular location">
    <subcellularLocation>
        <location evidence="1">Membrane</location>
        <topology evidence="1">Multi-pass membrane protein</topology>
    </subcellularLocation>
</comment>
<name>A0A4S8MNU0_DENBC</name>
<proteinExistence type="predicted"/>
<dbReference type="GO" id="GO:0005886">
    <property type="term" value="C:plasma membrane"/>
    <property type="evidence" value="ECO:0007669"/>
    <property type="project" value="TreeGrafter"/>
</dbReference>
<keyword evidence="7" id="KW-1185">Reference proteome</keyword>
<accession>A0A4S8MNU0</accession>
<dbReference type="OrthoDB" id="3251871at2759"/>
<feature type="transmembrane region" description="Helical" evidence="5">
    <location>
        <begin position="91"/>
        <end position="116"/>
    </location>
</feature>
<dbReference type="AlphaFoldDB" id="A0A4S8MNU0"/>
<evidence type="ECO:0000256" key="5">
    <source>
        <dbReference type="SAM" id="Phobius"/>
    </source>
</evidence>
<dbReference type="PANTHER" id="PTHR23112:SF0">
    <property type="entry name" value="TRANSMEMBRANE PROTEIN 116"/>
    <property type="match status" value="1"/>
</dbReference>
<evidence type="ECO:0000313" key="6">
    <source>
        <dbReference type="EMBL" id="THV03934.1"/>
    </source>
</evidence>
<dbReference type="PANTHER" id="PTHR23112">
    <property type="entry name" value="G PROTEIN-COUPLED RECEPTOR 157-RELATED"/>
    <property type="match status" value="1"/>
</dbReference>
<evidence type="ECO:0000313" key="7">
    <source>
        <dbReference type="Proteomes" id="UP000297245"/>
    </source>
</evidence>
<reference evidence="6 7" key="1">
    <citation type="journal article" date="2019" name="Nat. Ecol. Evol.">
        <title>Megaphylogeny resolves global patterns of mushroom evolution.</title>
        <authorList>
            <person name="Varga T."/>
            <person name="Krizsan K."/>
            <person name="Foldi C."/>
            <person name="Dima B."/>
            <person name="Sanchez-Garcia M."/>
            <person name="Sanchez-Ramirez S."/>
            <person name="Szollosi G.J."/>
            <person name="Szarkandi J.G."/>
            <person name="Papp V."/>
            <person name="Albert L."/>
            <person name="Andreopoulos W."/>
            <person name="Angelini C."/>
            <person name="Antonin V."/>
            <person name="Barry K.W."/>
            <person name="Bougher N.L."/>
            <person name="Buchanan P."/>
            <person name="Buyck B."/>
            <person name="Bense V."/>
            <person name="Catcheside P."/>
            <person name="Chovatia M."/>
            <person name="Cooper J."/>
            <person name="Damon W."/>
            <person name="Desjardin D."/>
            <person name="Finy P."/>
            <person name="Geml J."/>
            <person name="Haridas S."/>
            <person name="Hughes K."/>
            <person name="Justo A."/>
            <person name="Karasinski D."/>
            <person name="Kautmanova I."/>
            <person name="Kiss B."/>
            <person name="Kocsube S."/>
            <person name="Kotiranta H."/>
            <person name="LaButti K.M."/>
            <person name="Lechner B.E."/>
            <person name="Liimatainen K."/>
            <person name="Lipzen A."/>
            <person name="Lukacs Z."/>
            <person name="Mihaltcheva S."/>
            <person name="Morgado L.N."/>
            <person name="Niskanen T."/>
            <person name="Noordeloos M.E."/>
            <person name="Ohm R.A."/>
            <person name="Ortiz-Santana B."/>
            <person name="Ovrebo C."/>
            <person name="Racz N."/>
            <person name="Riley R."/>
            <person name="Savchenko A."/>
            <person name="Shiryaev A."/>
            <person name="Soop K."/>
            <person name="Spirin V."/>
            <person name="Szebenyi C."/>
            <person name="Tomsovsky M."/>
            <person name="Tulloss R.E."/>
            <person name="Uehling J."/>
            <person name="Grigoriev I.V."/>
            <person name="Vagvolgyi C."/>
            <person name="Papp T."/>
            <person name="Martin F.M."/>
            <person name="Miettinen O."/>
            <person name="Hibbett D.S."/>
            <person name="Nagy L.G."/>
        </authorList>
    </citation>
    <scope>NUCLEOTIDE SEQUENCE [LARGE SCALE GENOMIC DNA]</scope>
    <source>
        <strain evidence="6 7">CBS 962.96</strain>
    </source>
</reference>
<evidence type="ECO:0000256" key="2">
    <source>
        <dbReference type="ARBA" id="ARBA00022692"/>
    </source>
</evidence>
<protein>
    <recommendedName>
        <fullName evidence="8">G-protein coupled receptors family 2 profile 2 domain-containing protein</fullName>
    </recommendedName>
</protein>
<dbReference type="Proteomes" id="UP000297245">
    <property type="component" value="Unassembled WGS sequence"/>
</dbReference>
<feature type="transmembrane region" description="Helical" evidence="5">
    <location>
        <begin position="20"/>
        <end position="45"/>
    </location>
</feature>
<feature type="transmembrane region" description="Helical" evidence="5">
    <location>
        <begin position="264"/>
        <end position="287"/>
    </location>
</feature>
<dbReference type="GO" id="GO:0004930">
    <property type="term" value="F:G protein-coupled receptor activity"/>
    <property type="evidence" value="ECO:0007669"/>
    <property type="project" value="TreeGrafter"/>
</dbReference>
<keyword evidence="2 5" id="KW-0812">Transmembrane</keyword>
<evidence type="ECO:0000256" key="1">
    <source>
        <dbReference type="ARBA" id="ARBA00004141"/>
    </source>
</evidence>
<organism evidence="6 7">
    <name type="scientific">Dendrothele bispora (strain CBS 962.96)</name>
    <dbReference type="NCBI Taxonomy" id="1314807"/>
    <lineage>
        <taxon>Eukaryota</taxon>
        <taxon>Fungi</taxon>
        <taxon>Dikarya</taxon>
        <taxon>Basidiomycota</taxon>
        <taxon>Agaricomycotina</taxon>
        <taxon>Agaricomycetes</taxon>
        <taxon>Agaricomycetidae</taxon>
        <taxon>Agaricales</taxon>
        <taxon>Agaricales incertae sedis</taxon>
        <taxon>Dendrothele</taxon>
    </lineage>
</organism>
<dbReference type="Gene3D" id="1.20.1070.10">
    <property type="entry name" value="Rhodopsin 7-helix transmembrane proteins"/>
    <property type="match status" value="1"/>
</dbReference>
<evidence type="ECO:0000256" key="4">
    <source>
        <dbReference type="ARBA" id="ARBA00023136"/>
    </source>
</evidence>
<feature type="transmembrane region" description="Helical" evidence="5">
    <location>
        <begin position="57"/>
        <end position="79"/>
    </location>
</feature>
<gene>
    <name evidence="6" type="ORF">K435DRAFT_229202</name>
</gene>
<feature type="transmembrane region" description="Helical" evidence="5">
    <location>
        <begin position="179"/>
        <end position="200"/>
    </location>
</feature>
<evidence type="ECO:0008006" key="8">
    <source>
        <dbReference type="Google" id="ProtNLM"/>
    </source>
</evidence>
<feature type="transmembrane region" description="Helical" evidence="5">
    <location>
        <begin position="128"/>
        <end position="147"/>
    </location>
</feature>
<keyword evidence="4 5" id="KW-0472">Membrane</keyword>
<dbReference type="EMBL" id="ML179061">
    <property type="protein sequence ID" value="THV03934.1"/>
    <property type="molecule type" value="Genomic_DNA"/>
</dbReference>
<evidence type="ECO:0000256" key="3">
    <source>
        <dbReference type="ARBA" id="ARBA00022989"/>
    </source>
</evidence>
<dbReference type="GO" id="GO:0007189">
    <property type="term" value="P:adenylate cyclase-activating G protein-coupled receptor signaling pathway"/>
    <property type="evidence" value="ECO:0007669"/>
    <property type="project" value="TreeGrafter"/>
</dbReference>
<sequence length="305" mass="33566">MNALTRRDPTLADFNFAGQLGLYCTVPGTILCFLVLVFYGLIALYRQGRKHLDRVSFRLLAYSLFFNVLYGIAFAVTAAQDGPGSLCTFGAFAVNFTLSFAIFFTTCIAINLQLVLVHHVNGKKMEKCYIIVTTILSIVLTVPAYGLGQFGYHAPSSTCWFKNPDPKERLHWLIGTQSFWMALAALIETTCSSIVLFWMFSFQMNTRYLQKASTPGHTRSLATNSGTMSGTTSGAKTSFWSGTSSSHTAVRDVSSKYRGVIIRIALYPIISLLINAPTVALDIYSVVVPLTTDLVRHPSNISYAA</sequence>
<keyword evidence="3 5" id="KW-1133">Transmembrane helix</keyword>